<feature type="domain" description="Carboxylesterase type B" evidence="4">
    <location>
        <begin position="26"/>
        <end position="296"/>
    </location>
</feature>
<protein>
    <recommendedName>
        <fullName evidence="3">Carboxylic ester hydrolase</fullName>
        <ecNumber evidence="3">3.1.1.-</ecNumber>
    </recommendedName>
</protein>
<evidence type="ECO:0000313" key="5">
    <source>
        <dbReference type="EMBL" id="BCJ70269.1"/>
    </source>
</evidence>
<dbReference type="PANTHER" id="PTHR11559">
    <property type="entry name" value="CARBOXYLESTERASE"/>
    <property type="match status" value="1"/>
</dbReference>
<dbReference type="EMBL" id="AP023359">
    <property type="protein sequence ID" value="BCJ70269.1"/>
    <property type="molecule type" value="Genomic_DNA"/>
</dbReference>
<dbReference type="InterPro" id="IPR002018">
    <property type="entry name" value="CarbesteraseB"/>
</dbReference>
<dbReference type="AlphaFoldDB" id="A0A810NDY3"/>
<keyword evidence="6" id="KW-1185">Reference proteome</keyword>
<name>A0A810NDY3_9ACTN</name>
<sequence length="313" mass="32120">MLVAWHYDHRVGATTGNGDHVDVTAALRAGKVRGTSRDGVASFRGIPYAAAPTGPLRFRPPVPVAGWDGIRDANSFGAAPPQLAPGPGAPSAWHPGDGPDCLSVNVWTPDPGTAGLPVMVWFHGGAFRHGSAGRPDFDATVLAGAGVVVVVTFNYRIGFEGFGHIPGVPDNRGLRDQIAALEWVRDNIDGFGGDPANVTVFGQSAGAASIALLMTAPAARGLFRRAIAQSIPNAYLSHAEARRATAVLAEAAGVAATWTDLAGLPPEEILRHQDAPLPDPTTGGSAFTPVVDDDLVAGPRGGNFATAPAGTSI</sequence>
<dbReference type="InterPro" id="IPR050309">
    <property type="entry name" value="Type-B_Carboxylest/Lipase"/>
</dbReference>
<evidence type="ECO:0000313" key="6">
    <source>
        <dbReference type="Proteomes" id="UP000680866"/>
    </source>
</evidence>
<keyword evidence="2 3" id="KW-0378">Hydrolase</keyword>
<dbReference type="InterPro" id="IPR019826">
    <property type="entry name" value="Carboxylesterase_B_AS"/>
</dbReference>
<dbReference type="KEGG" id="pry:Prubr_72900"/>
<dbReference type="Gene3D" id="3.40.50.1820">
    <property type="entry name" value="alpha/beta hydrolase"/>
    <property type="match status" value="1"/>
</dbReference>
<reference evidence="5" key="1">
    <citation type="submission" date="2020-08" db="EMBL/GenBank/DDBJ databases">
        <title>Whole genome shotgun sequence of Polymorphospora rubra NBRC 101157.</title>
        <authorList>
            <person name="Komaki H."/>
            <person name="Tamura T."/>
        </authorList>
    </citation>
    <scope>NUCLEOTIDE SEQUENCE</scope>
    <source>
        <strain evidence="5">NBRC 101157</strain>
    </source>
</reference>
<dbReference type="Proteomes" id="UP000680866">
    <property type="component" value="Chromosome"/>
</dbReference>
<evidence type="ECO:0000259" key="4">
    <source>
        <dbReference type="Pfam" id="PF00135"/>
    </source>
</evidence>
<dbReference type="SUPFAM" id="SSF53474">
    <property type="entry name" value="alpha/beta-Hydrolases"/>
    <property type="match status" value="1"/>
</dbReference>
<organism evidence="5 6">
    <name type="scientific">Polymorphospora rubra</name>
    <dbReference type="NCBI Taxonomy" id="338584"/>
    <lineage>
        <taxon>Bacteria</taxon>
        <taxon>Bacillati</taxon>
        <taxon>Actinomycetota</taxon>
        <taxon>Actinomycetes</taxon>
        <taxon>Micromonosporales</taxon>
        <taxon>Micromonosporaceae</taxon>
        <taxon>Polymorphospora</taxon>
    </lineage>
</organism>
<dbReference type="PROSITE" id="PS00122">
    <property type="entry name" value="CARBOXYLESTERASE_B_1"/>
    <property type="match status" value="1"/>
</dbReference>
<evidence type="ECO:0000256" key="2">
    <source>
        <dbReference type="ARBA" id="ARBA00022801"/>
    </source>
</evidence>
<dbReference type="EC" id="3.1.1.-" evidence="3"/>
<evidence type="ECO:0000256" key="3">
    <source>
        <dbReference type="RuleBase" id="RU361235"/>
    </source>
</evidence>
<accession>A0A810NDY3</accession>
<proteinExistence type="inferred from homology"/>
<dbReference type="Pfam" id="PF00135">
    <property type="entry name" value="COesterase"/>
    <property type="match status" value="1"/>
</dbReference>
<dbReference type="InterPro" id="IPR029058">
    <property type="entry name" value="AB_hydrolase_fold"/>
</dbReference>
<evidence type="ECO:0000256" key="1">
    <source>
        <dbReference type="ARBA" id="ARBA00005964"/>
    </source>
</evidence>
<gene>
    <name evidence="5" type="ORF">Prubr_72900</name>
</gene>
<comment type="similarity">
    <text evidence="1 3">Belongs to the type-B carboxylesterase/lipase family.</text>
</comment>
<dbReference type="GO" id="GO:0016787">
    <property type="term" value="F:hydrolase activity"/>
    <property type="evidence" value="ECO:0007669"/>
    <property type="project" value="UniProtKB-KW"/>
</dbReference>